<dbReference type="GO" id="GO:0005739">
    <property type="term" value="C:mitochondrion"/>
    <property type="evidence" value="ECO:0007669"/>
    <property type="project" value="GOC"/>
</dbReference>
<dbReference type="NCBIfam" id="TIGR00002">
    <property type="entry name" value="S16"/>
    <property type="match status" value="1"/>
</dbReference>
<dbReference type="InterPro" id="IPR000307">
    <property type="entry name" value="Ribosomal_bS16"/>
</dbReference>
<evidence type="ECO:0000256" key="1">
    <source>
        <dbReference type="ARBA" id="ARBA00006668"/>
    </source>
</evidence>
<dbReference type="GO" id="GO:0032543">
    <property type="term" value="P:mitochondrial translation"/>
    <property type="evidence" value="ECO:0007669"/>
    <property type="project" value="TreeGrafter"/>
</dbReference>
<keyword evidence="3" id="KW-0687">Ribonucleoprotein</keyword>
<dbReference type="InterPro" id="IPR023803">
    <property type="entry name" value="Ribosomal_bS16_dom_sf"/>
</dbReference>
<evidence type="ECO:0000313" key="5">
    <source>
        <dbReference type="EMBL" id="AZU95480.1"/>
    </source>
</evidence>
<keyword evidence="5" id="KW-0934">Plastid</keyword>
<dbReference type="GO" id="GO:0015935">
    <property type="term" value="C:small ribosomal subunit"/>
    <property type="evidence" value="ECO:0007669"/>
    <property type="project" value="TreeGrafter"/>
</dbReference>
<reference evidence="5" key="1">
    <citation type="journal article" date="2018" name="New Phytol.">
        <title>Lycophyte plastid genomics: extreme variation in GC, gene and intron content and multiple inversions between a direct and inverted orientation of the rRNA repeat.</title>
        <authorList>
            <person name="Mower J.P."/>
            <person name="Ma P.F."/>
            <person name="Grewe F."/>
            <person name="Taylor A."/>
            <person name="Michael T.P."/>
            <person name="VanBuren R."/>
            <person name="Qiu Y.L."/>
        </authorList>
    </citation>
    <scope>NUCLEOTIDE SEQUENCE</scope>
</reference>
<accession>A0A3Q9R1K3</accession>
<keyword evidence="2 5" id="KW-0689">Ribosomal protein</keyword>
<protein>
    <recommendedName>
        <fullName evidence="4">30S ribosomal protein S16, chloroplastic</fullName>
    </recommendedName>
</protein>
<organism evidence="5">
    <name type="scientific">Huperzia lucidula</name>
    <name type="common">Shining clubmoss</name>
    <name type="synonym">Lycopodium lucidulum</name>
    <dbReference type="NCBI Taxonomy" id="37429"/>
    <lineage>
        <taxon>Eukaryota</taxon>
        <taxon>Viridiplantae</taxon>
        <taxon>Streptophyta</taxon>
        <taxon>Embryophyta</taxon>
        <taxon>Tracheophyta</taxon>
        <taxon>Lycopodiopsida</taxon>
        <taxon>Lycopodiales</taxon>
        <taxon>Lycopodiaceae</taxon>
        <taxon>Huperzioideae</taxon>
        <taxon>Huperzia</taxon>
    </lineage>
</organism>
<dbReference type="Gene3D" id="3.30.1320.10">
    <property type="match status" value="1"/>
</dbReference>
<dbReference type="HAMAP" id="MF_00385">
    <property type="entry name" value="Ribosomal_bS16"/>
    <property type="match status" value="1"/>
</dbReference>
<dbReference type="Pfam" id="PF00886">
    <property type="entry name" value="Ribosomal_S16"/>
    <property type="match status" value="1"/>
</dbReference>
<dbReference type="PANTHER" id="PTHR12919">
    <property type="entry name" value="30S RIBOSOMAL PROTEIN S16"/>
    <property type="match status" value="1"/>
</dbReference>
<sequence length="84" mass="9569">MVKLRLKQYGGKQQATYRIVAIDARSRGQGRAIQEVGSYDPIKDQTQRNMPTIVYFIERGAQPTETVKDILQKAEIFAQLRAKS</sequence>
<dbReference type="SUPFAM" id="SSF54565">
    <property type="entry name" value="Ribosomal protein S16"/>
    <property type="match status" value="1"/>
</dbReference>
<comment type="similarity">
    <text evidence="1">Belongs to the bacterial ribosomal protein bS16 family.</text>
</comment>
<gene>
    <name evidence="5" type="primary">rps16</name>
</gene>
<dbReference type="GO" id="GO:0003735">
    <property type="term" value="F:structural constituent of ribosome"/>
    <property type="evidence" value="ECO:0007669"/>
    <property type="project" value="InterPro"/>
</dbReference>
<name>A0A3Q9R1K3_HUPLU</name>
<evidence type="ECO:0000256" key="4">
    <source>
        <dbReference type="ARBA" id="ARBA00035371"/>
    </source>
</evidence>
<proteinExistence type="inferred from homology"/>
<evidence type="ECO:0000256" key="3">
    <source>
        <dbReference type="ARBA" id="ARBA00023274"/>
    </source>
</evidence>
<dbReference type="AlphaFoldDB" id="A0A3Q9R1K3"/>
<dbReference type="PANTHER" id="PTHR12919:SF20">
    <property type="entry name" value="SMALL RIBOSOMAL SUBUNIT PROTEIN BS16M"/>
    <property type="match status" value="1"/>
</dbReference>
<evidence type="ECO:0000256" key="2">
    <source>
        <dbReference type="ARBA" id="ARBA00022980"/>
    </source>
</evidence>
<dbReference type="EMBL" id="MH549639">
    <property type="protein sequence ID" value="AZU95480.1"/>
    <property type="molecule type" value="Genomic_DNA"/>
</dbReference>
<geneLocation type="plastid" evidence="5"/>